<evidence type="ECO:0000313" key="1">
    <source>
        <dbReference type="EMBL" id="KFF18180.1"/>
    </source>
</evidence>
<dbReference type="SUPFAM" id="SSF54403">
    <property type="entry name" value="Cystatin/monellin"/>
    <property type="match status" value="1"/>
</dbReference>
<proteinExistence type="predicted"/>
<reference evidence="1 3" key="1">
    <citation type="submission" date="2014-07" db="EMBL/GenBank/DDBJ databases">
        <title>Genome of Flavobacterium hydatis DSM 2063.</title>
        <authorList>
            <person name="Pipes S.E."/>
            <person name="Stropko S.J."/>
            <person name="Newman J.D."/>
        </authorList>
    </citation>
    <scope>NUCLEOTIDE SEQUENCE [LARGE SCALE GENOMIC DNA]</scope>
    <source>
        <strain evidence="1 3">DSM 2063</strain>
    </source>
</reference>
<protein>
    <submittedName>
        <fullName evidence="1">Uncharacterized protein</fullName>
    </submittedName>
</protein>
<dbReference type="OrthoDB" id="2051973at2"/>
<keyword evidence="4" id="KW-1185">Reference proteome</keyword>
<evidence type="ECO:0000313" key="4">
    <source>
        <dbReference type="Proteomes" id="UP000198424"/>
    </source>
</evidence>
<organism evidence="1 3">
    <name type="scientific">Flavobacterium hydatis</name>
    <name type="common">Cytophaga aquatilis</name>
    <dbReference type="NCBI Taxonomy" id="991"/>
    <lineage>
        <taxon>Bacteria</taxon>
        <taxon>Pseudomonadati</taxon>
        <taxon>Bacteroidota</taxon>
        <taxon>Flavobacteriia</taxon>
        <taxon>Flavobacteriales</taxon>
        <taxon>Flavobacteriaceae</taxon>
        <taxon>Flavobacterium</taxon>
    </lineage>
</organism>
<name>A0A086ANB6_FLAHY</name>
<dbReference type="Proteomes" id="UP000198424">
    <property type="component" value="Unassembled WGS sequence"/>
</dbReference>
<dbReference type="Proteomes" id="UP000028712">
    <property type="component" value="Unassembled WGS sequence"/>
</dbReference>
<dbReference type="eggNOG" id="ENOG50339XW">
    <property type="taxonomic scope" value="Bacteria"/>
</dbReference>
<dbReference type="InterPro" id="IPR046350">
    <property type="entry name" value="Cystatin_sf"/>
</dbReference>
<evidence type="ECO:0000313" key="2">
    <source>
        <dbReference type="EMBL" id="OXA97072.1"/>
    </source>
</evidence>
<dbReference type="AlphaFoldDB" id="A0A086ANB6"/>
<sequence length="94" mass="10325">MSNSALINNETLFGGWTVYHIPTQEDLQIFRQAMNGLLGVKYIPTAVSTQVVKGINYRFRCDATVVLSGLTYEAIVDIFKPLSGNAILTGITPF</sequence>
<accession>A0A086ANB6</accession>
<gene>
    <name evidence="2" type="ORF">B0A62_07450</name>
    <name evidence="1" type="ORF">IW20_04565</name>
</gene>
<reference evidence="2 4" key="2">
    <citation type="submission" date="2016-11" db="EMBL/GenBank/DDBJ databases">
        <title>Whole genomes of Flavobacteriaceae.</title>
        <authorList>
            <person name="Stine C."/>
            <person name="Li C."/>
            <person name="Tadesse D."/>
        </authorList>
    </citation>
    <scope>NUCLEOTIDE SEQUENCE [LARGE SCALE GENOMIC DNA]</scope>
    <source>
        <strain evidence="2 4">ATCC 29551</strain>
    </source>
</reference>
<dbReference type="EMBL" id="MUGY01000004">
    <property type="protein sequence ID" value="OXA97072.1"/>
    <property type="molecule type" value="Genomic_DNA"/>
</dbReference>
<comment type="caution">
    <text evidence="1">The sequence shown here is derived from an EMBL/GenBank/DDBJ whole genome shotgun (WGS) entry which is preliminary data.</text>
</comment>
<dbReference type="RefSeq" id="WP_035619393.1">
    <property type="nucleotide sequence ID" value="NZ_JBEWQG010000011.1"/>
</dbReference>
<dbReference type="EMBL" id="JPRM01000006">
    <property type="protein sequence ID" value="KFF18180.1"/>
    <property type="molecule type" value="Genomic_DNA"/>
</dbReference>
<evidence type="ECO:0000313" key="3">
    <source>
        <dbReference type="Proteomes" id="UP000028712"/>
    </source>
</evidence>